<protein>
    <submittedName>
        <fullName evidence="8">NADH-quinone oxidoreductase subunit E</fullName>
    </submittedName>
</protein>
<organism evidence="8 9">
    <name type="scientific">Mariniplasma anaerobium</name>
    <dbReference type="NCBI Taxonomy" id="2735436"/>
    <lineage>
        <taxon>Bacteria</taxon>
        <taxon>Bacillati</taxon>
        <taxon>Mycoplasmatota</taxon>
        <taxon>Mollicutes</taxon>
        <taxon>Acholeplasmatales</taxon>
        <taxon>Acholeplasmataceae</taxon>
        <taxon>Mariniplasma</taxon>
    </lineage>
</organism>
<dbReference type="PANTHER" id="PTHR43342">
    <property type="entry name" value="NADH-QUINONE OXIDOREDUCTASE, E SUBUNIT"/>
    <property type="match status" value="1"/>
</dbReference>
<dbReference type="InterPro" id="IPR028431">
    <property type="entry name" value="NADP_DH_HndA-like"/>
</dbReference>
<comment type="similarity">
    <text evidence="1">Belongs to the complex I 24 kDa subunit family.</text>
</comment>
<evidence type="ECO:0000313" key="9">
    <source>
        <dbReference type="Proteomes" id="UP000620133"/>
    </source>
</evidence>
<dbReference type="GO" id="GO:0051537">
    <property type="term" value="F:2 iron, 2 sulfur cluster binding"/>
    <property type="evidence" value="ECO:0007669"/>
    <property type="project" value="UniProtKB-KW"/>
</dbReference>
<accession>A0A7U9TGS4</accession>
<sequence>MLKELLEKYEKKEDLLLEILLECQVVKSDHFISKDDIKEIADYLSIPESKVCSVLSFYTFFSDKPRGKYIIQVCKDIPCYISSDVNVLNIIEKELGIRVNETTSNKQFTLEYTSCLGCCEAGPVMRINDKIYTHLTADKIKAILSEYRVYM</sequence>
<dbReference type="Proteomes" id="UP000620133">
    <property type="component" value="Chromosome"/>
</dbReference>
<evidence type="ECO:0000256" key="7">
    <source>
        <dbReference type="PIRSR" id="PIRSR000216-1"/>
    </source>
</evidence>
<evidence type="ECO:0000256" key="5">
    <source>
        <dbReference type="ARBA" id="ARBA00023014"/>
    </source>
</evidence>
<dbReference type="CDD" id="cd03064">
    <property type="entry name" value="TRX_Fd_NuoE"/>
    <property type="match status" value="1"/>
</dbReference>
<feature type="binding site" evidence="7">
    <location>
        <position position="79"/>
    </location>
    <ligand>
        <name>[2Fe-2S] cluster</name>
        <dbReference type="ChEBI" id="CHEBI:190135"/>
    </ligand>
</feature>
<dbReference type="InterPro" id="IPR036249">
    <property type="entry name" value="Thioredoxin-like_sf"/>
</dbReference>
<evidence type="ECO:0000256" key="6">
    <source>
        <dbReference type="ARBA" id="ARBA00034078"/>
    </source>
</evidence>
<dbReference type="SUPFAM" id="SSF52833">
    <property type="entry name" value="Thioredoxin-like"/>
    <property type="match status" value="1"/>
</dbReference>
<feature type="binding site" evidence="7">
    <location>
        <position position="115"/>
    </location>
    <ligand>
        <name>[2Fe-2S] cluster</name>
        <dbReference type="ChEBI" id="CHEBI:190135"/>
    </ligand>
</feature>
<keyword evidence="4 7" id="KW-0408">Iron</keyword>
<evidence type="ECO:0000256" key="4">
    <source>
        <dbReference type="ARBA" id="ARBA00023004"/>
    </source>
</evidence>
<keyword evidence="9" id="KW-1185">Reference proteome</keyword>
<dbReference type="GO" id="GO:0016491">
    <property type="term" value="F:oxidoreductase activity"/>
    <property type="evidence" value="ECO:0007669"/>
    <property type="project" value="InterPro"/>
</dbReference>
<dbReference type="AlphaFoldDB" id="A0A7U9TGS4"/>
<feature type="binding site" evidence="7">
    <location>
        <position position="74"/>
    </location>
    <ligand>
        <name>[2Fe-2S] cluster</name>
        <dbReference type="ChEBI" id="CHEBI:190135"/>
    </ligand>
</feature>
<dbReference type="PIRSF" id="PIRSF000216">
    <property type="entry name" value="NADH_DH_24kDa"/>
    <property type="match status" value="1"/>
</dbReference>
<dbReference type="RefSeq" id="WP_176238743.1">
    <property type="nucleotide sequence ID" value="NZ_AP024412.1"/>
</dbReference>
<proteinExistence type="inferred from homology"/>
<dbReference type="GO" id="GO:0046872">
    <property type="term" value="F:metal ion binding"/>
    <property type="evidence" value="ECO:0007669"/>
    <property type="project" value="UniProtKB-KW"/>
</dbReference>
<dbReference type="KEGG" id="manr:MPAN_008060"/>
<dbReference type="PANTHER" id="PTHR43342:SF1">
    <property type="entry name" value="BIFURCATING [FEFE] HYDROGENASE GAMMA SUBUNIT"/>
    <property type="match status" value="1"/>
</dbReference>
<dbReference type="Pfam" id="PF01257">
    <property type="entry name" value="2Fe-2S_thioredx"/>
    <property type="match status" value="1"/>
</dbReference>
<dbReference type="InterPro" id="IPR002023">
    <property type="entry name" value="NuoE-like"/>
</dbReference>
<reference evidence="8" key="1">
    <citation type="submission" date="2021-01" db="EMBL/GenBank/DDBJ databases">
        <title>Draft genome sequence of Acholeplasmataceae bacterium strain Mahy22.</title>
        <authorList>
            <person name="Watanabe M."/>
            <person name="Kojima H."/>
            <person name="Fukui M."/>
        </authorList>
    </citation>
    <scope>NUCLEOTIDE SEQUENCE</scope>
    <source>
        <strain evidence="8">Mahy22</strain>
    </source>
</reference>
<evidence type="ECO:0000256" key="2">
    <source>
        <dbReference type="ARBA" id="ARBA00022714"/>
    </source>
</evidence>
<evidence type="ECO:0000256" key="3">
    <source>
        <dbReference type="ARBA" id="ARBA00022723"/>
    </source>
</evidence>
<evidence type="ECO:0000256" key="1">
    <source>
        <dbReference type="ARBA" id="ARBA00010643"/>
    </source>
</evidence>
<dbReference type="Gene3D" id="1.10.10.1590">
    <property type="entry name" value="NADH-quinone oxidoreductase subunit E"/>
    <property type="match status" value="1"/>
</dbReference>
<feature type="binding site" evidence="7">
    <location>
        <position position="119"/>
    </location>
    <ligand>
        <name>[2Fe-2S] cluster</name>
        <dbReference type="ChEBI" id="CHEBI:190135"/>
    </ligand>
</feature>
<keyword evidence="3 7" id="KW-0479">Metal-binding</keyword>
<comment type="cofactor">
    <cofactor evidence="7">
        <name>[2Fe-2S] cluster</name>
        <dbReference type="ChEBI" id="CHEBI:190135"/>
    </cofactor>
    <text evidence="7">Binds 1 [2Fe-2S] cluster.</text>
</comment>
<keyword evidence="2 7" id="KW-0001">2Fe-2S</keyword>
<dbReference type="Gene3D" id="3.40.30.10">
    <property type="entry name" value="Glutaredoxin"/>
    <property type="match status" value="1"/>
</dbReference>
<gene>
    <name evidence="8" type="ORF">MPAN_008060</name>
</gene>
<name>A0A7U9TGS4_9MOLU</name>
<dbReference type="EMBL" id="AP024412">
    <property type="protein sequence ID" value="BCR35913.1"/>
    <property type="molecule type" value="Genomic_DNA"/>
</dbReference>
<comment type="cofactor">
    <cofactor evidence="6">
        <name>[2Fe-2S] cluster</name>
        <dbReference type="ChEBI" id="CHEBI:190135"/>
    </cofactor>
</comment>
<dbReference type="InterPro" id="IPR042128">
    <property type="entry name" value="NuoE_dom"/>
</dbReference>
<dbReference type="InterPro" id="IPR041921">
    <property type="entry name" value="NuoE_N"/>
</dbReference>
<evidence type="ECO:0000313" key="8">
    <source>
        <dbReference type="EMBL" id="BCR35913.1"/>
    </source>
</evidence>
<keyword evidence="5 7" id="KW-0411">Iron-sulfur</keyword>